<keyword evidence="2" id="KW-1185">Reference proteome</keyword>
<reference evidence="1" key="1">
    <citation type="submission" date="2022-10" db="EMBL/GenBank/DDBJ databases">
        <title>Culturing micro-colonial fungi from biological soil crusts in the Mojave desert and describing Neophaeococcomyces mojavensis, and introducing the new genera and species Taxawa tesnikishii.</title>
        <authorList>
            <person name="Kurbessoian T."/>
            <person name="Stajich J.E."/>
        </authorList>
    </citation>
    <scope>NUCLEOTIDE SEQUENCE</scope>
    <source>
        <strain evidence="1">JES_112</strain>
    </source>
</reference>
<dbReference type="EMBL" id="JAPDRQ010000115">
    <property type="protein sequence ID" value="KAJ9654661.1"/>
    <property type="molecule type" value="Genomic_DNA"/>
</dbReference>
<gene>
    <name evidence="1" type="ORF">H2198_006328</name>
</gene>
<dbReference type="Proteomes" id="UP001172386">
    <property type="component" value="Unassembled WGS sequence"/>
</dbReference>
<name>A0ACC3A3Q7_9EURO</name>
<evidence type="ECO:0000313" key="1">
    <source>
        <dbReference type="EMBL" id="KAJ9654661.1"/>
    </source>
</evidence>
<evidence type="ECO:0000313" key="2">
    <source>
        <dbReference type="Proteomes" id="UP001172386"/>
    </source>
</evidence>
<comment type="caution">
    <text evidence="1">The sequence shown here is derived from an EMBL/GenBank/DDBJ whole genome shotgun (WGS) entry which is preliminary data.</text>
</comment>
<organism evidence="1 2">
    <name type="scientific">Neophaeococcomyces mojaviensis</name>
    <dbReference type="NCBI Taxonomy" id="3383035"/>
    <lineage>
        <taxon>Eukaryota</taxon>
        <taxon>Fungi</taxon>
        <taxon>Dikarya</taxon>
        <taxon>Ascomycota</taxon>
        <taxon>Pezizomycotina</taxon>
        <taxon>Eurotiomycetes</taxon>
        <taxon>Chaetothyriomycetidae</taxon>
        <taxon>Chaetothyriales</taxon>
        <taxon>Chaetothyriales incertae sedis</taxon>
        <taxon>Neophaeococcomyces</taxon>
    </lineage>
</organism>
<proteinExistence type="predicted"/>
<sequence length="296" mass="32998">MGSTQFGNFQNFCRDSTLPICNILITRDNPNQPPGQAYRYENACVLRGISIGNNRYLANLGSILIDGLAILTTFFLLWRSQRKAAAVGRREMQLFLLGFLVVSICEIFTVGGFPLNDNIRRGFTAAHIAAIAATFWILLMNGVVGYQLIDDGTVLSVGLIVLSAAAIFIGTGYIALDTAFSWTGYFDNSYDSDHRNIALYVLYQLLPLVCVFVYFILEAILVVRVLGERRPMLWLVASAILFAIAQIFNYVISVHICKPTNGAIDGCFFQSLFNLLSVIMVWIFWSSITEDDWPTP</sequence>
<accession>A0ACC3A3Q7</accession>
<protein>
    <submittedName>
        <fullName evidence="1">Uncharacterized protein</fullName>
    </submittedName>
</protein>